<keyword evidence="2" id="KW-1185">Reference proteome</keyword>
<dbReference type="SUPFAM" id="SSF54236">
    <property type="entry name" value="Ubiquitin-like"/>
    <property type="match status" value="1"/>
</dbReference>
<protein>
    <recommendedName>
        <fullName evidence="3">Ubiquitin-like domain-containing protein</fullName>
    </recommendedName>
</protein>
<sequence>MAENKEEILANFQSITNVDVAEAIFHLEEANWDLLSAINRVMPQDGNTASQTNNTHDVEMIDDDISVITPKTHPPGDLRKRLEAVFGIPVCQQQISGLGGSKASSTALLSSLGLPRNAVLRLKAADRVMADDEIAERLTATYILSIKNEEENGKEYKLSFPGTKTVQEVKNDVYSLLDIPVRHQLWSGWPNITGLDDTVLAMVGLDQPEHSFTIKKAPIKQKEYKR</sequence>
<dbReference type="InterPro" id="IPR029071">
    <property type="entry name" value="Ubiquitin-like_domsf"/>
</dbReference>
<dbReference type="InterPro" id="IPR009060">
    <property type="entry name" value="UBA-like_sf"/>
</dbReference>
<dbReference type="Gene3D" id="1.10.8.10">
    <property type="entry name" value="DNA helicase RuvA subunit, C-terminal domain"/>
    <property type="match status" value="1"/>
</dbReference>
<dbReference type="Pfam" id="PF14555">
    <property type="entry name" value="UBA_4"/>
    <property type="match status" value="1"/>
</dbReference>
<dbReference type="Proteomes" id="UP000324832">
    <property type="component" value="Unassembled WGS sequence"/>
</dbReference>
<name>A0A5E4QSH0_9NEOP</name>
<reference evidence="1 2" key="1">
    <citation type="submission" date="2017-07" db="EMBL/GenBank/DDBJ databases">
        <authorList>
            <person name="Talla V."/>
            <person name="Backstrom N."/>
        </authorList>
    </citation>
    <scope>NUCLEOTIDE SEQUENCE [LARGE SCALE GENOMIC DNA]</scope>
</reference>
<dbReference type="EMBL" id="FZQP02005077">
    <property type="protein sequence ID" value="VVD00931.1"/>
    <property type="molecule type" value="Genomic_DNA"/>
</dbReference>
<accession>A0A5E4QSH0</accession>
<evidence type="ECO:0000313" key="1">
    <source>
        <dbReference type="EMBL" id="VVD00931.1"/>
    </source>
</evidence>
<evidence type="ECO:0000313" key="2">
    <source>
        <dbReference type="Proteomes" id="UP000324832"/>
    </source>
</evidence>
<feature type="non-terminal residue" evidence="1">
    <location>
        <position position="226"/>
    </location>
</feature>
<dbReference type="AlphaFoldDB" id="A0A5E4QSH0"/>
<proteinExistence type="predicted"/>
<organism evidence="1 2">
    <name type="scientific">Leptidea sinapis</name>
    <dbReference type="NCBI Taxonomy" id="189913"/>
    <lineage>
        <taxon>Eukaryota</taxon>
        <taxon>Metazoa</taxon>
        <taxon>Ecdysozoa</taxon>
        <taxon>Arthropoda</taxon>
        <taxon>Hexapoda</taxon>
        <taxon>Insecta</taxon>
        <taxon>Pterygota</taxon>
        <taxon>Neoptera</taxon>
        <taxon>Endopterygota</taxon>
        <taxon>Lepidoptera</taxon>
        <taxon>Glossata</taxon>
        <taxon>Ditrysia</taxon>
        <taxon>Papilionoidea</taxon>
        <taxon>Pieridae</taxon>
        <taxon>Dismorphiinae</taxon>
        <taxon>Leptidea</taxon>
    </lineage>
</organism>
<gene>
    <name evidence="1" type="ORF">LSINAPIS_LOCUS11471</name>
</gene>
<dbReference type="Gene3D" id="3.10.20.90">
    <property type="entry name" value="Phosphatidylinositol 3-kinase Catalytic Subunit, Chain A, domain 1"/>
    <property type="match status" value="2"/>
</dbReference>
<dbReference type="SUPFAM" id="SSF46934">
    <property type="entry name" value="UBA-like"/>
    <property type="match status" value="1"/>
</dbReference>
<evidence type="ECO:0008006" key="3">
    <source>
        <dbReference type="Google" id="ProtNLM"/>
    </source>
</evidence>